<dbReference type="SUPFAM" id="SSF49384">
    <property type="entry name" value="Carbohydrate-binding domain"/>
    <property type="match status" value="1"/>
</dbReference>
<keyword evidence="3" id="KW-1185">Reference proteome</keyword>
<accession>A0A162Q0Y2</accession>
<reference evidence="2 3" key="1">
    <citation type="submission" date="2016-03" db="EMBL/GenBank/DDBJ databases">
        <title>Draft genome sequence of Paenibacillus antarcticus CECT 5836.</title>
        <authorList>
            <person name="Shin S.-K."/>
            <person name="Yi H."/>
        </authorList>
    </citation>
    <scope>NUCLEOTIDE SEQUENCE [LARGE SCALE GENOMIC DNA]</scope>
    <source>
        <strain evidence="2 3">CECT 5836</strain>
    </source>
</reference>
<dbReference type="AlphaFoldDB" id="A0A162Q0Y2"/>
<dbReference type="InterPro" id="IPR008965">
    <property type="entry name" value="CBM2/CBM3_carb-bd_dom_sf"/>
</dbReference>
<dbReference type="InterPro" id="IPR001119">
    <property type="entry name" value="SLH_dom"/>
</dbReference>
<evidence type="ECO:0000313" key="3">
    <source>
        <dbReference type="Proteomes" id="UP000077355"/>
    </source>
</evidence>
<feature type="domain" description="SLH" evidence="1">
    <location>
        <begin position="215"/>
        <end position="273"/>
    </location>
</feature>
<evidence type="ECO:0000313" key="2">
    <source>
        <dbReference type="EMBL" id="OAB41160.1"/>
    </source>
</evidence>
<dbReference type="EMBL" id="LVJI01000048">
    <property type="protein sequence ID" value="OAB41160.1"/>
    <property type="molecule type" value="Genomic_DNA"/>
</dbReference>
<dbReference type="PROSITE" id="PS51272">
    <property type="entry name" value="SLH"/>
    <property type="match status" value="3"/>
</dbReference>
<dbReference type="Gene3D" id="2.60.40.680">
    <property type="match status" value="1"/>
</dbReference>
<evidence type="ECO:0000259" key="1">
    <source>
        <dbReference type="PROSITE" id="PS51272"/>
    </source>
</evidence>
<dbReference type="Proteomes" id="UP000077355">
    <property type="component" value="Unassembled WGS sequence"/>
</dbReference>
<comment type="caution">
    <text evidence="2">The sequence shown here is derived from an EMBL/GenBank/DDBJ whole genome shotgun (WGS) entry which is preliminary data.</text>
</comment>
<dbReference type="CDD" id="cd08547">
    <property type="entry name" value="Type_II_cohesin"/>
    <property type="match status" value="1"/>
</dbReference>
<proteinExistence type="predicted"/>
<feature type="domain" description="SLH" evidence="1">
    <location>
        <begin position="151"/>
        <end position="214"/>
    </location>
</feature>
<sequence>MRIKNFIILKSIIAVMVAAIFIPNVVFAEVRTTDFSLSMKAEIAVPDQKLEVTLNGNNLNGLYAYEALITYDPKQVEFDKAESRLKGFFIPPKIDNGRMMIAFTHIGNKSGEQGNTVLSNIVFKGKARGDAKIKLAYVKALDPKLTATTFIYTIFNDLSGYDWAKKEIESLMVSGIIKGISATTFNPGANITRADFISLLIRALKLSATVDGNFNDIKQSDYYYKEVGIAKKLGIAQGLEDNRFEPKKSISRQDMMVLAARAMKISGKPLDESASDLSHFSDSGEVATYAARQLGQMAKEGIIKGDNGMIKPNGKAIRAEAAVIIYRIMNN</sequence>
<dbReference type="Pfam" id="PF00395">
    <property type="entry name" value="SLH"/>
    <property type="match status" value="3"/>
</dbReference>
<feature type="domain" description="SLH" evidence="1">
    <location>
        <begin position="277"/>
        <end position="331"/>
    </location>
</feature>
<dbReference type="GO" id="GO:0030246">
    <property type="term" value="F:carbohydrate binding"/>
    <property type="evidence" value="ECO:0007669"/>
    <property type="project" value="InterPro"/>
</dbReference>
<name>A0A162Q0Y2_9BACL</name>
<dbReference type="RefSeq" id="WP_068652755.1">
    <property type="nucleotide sequence ID" value="NZ_CP043611.1"/>
</dbReference>
<organism evidence="2 3">
    <name type="scientific">Paenibacillus antarcticus</name>
    <dbReference type="NCBI Taxonomy" id="253703"/>
    <lineage>
        <taxon>Bacteria</taxon>
        <taxon>Bacillati</taxon>
        <taxon>Bacillota</taxon>
        <taxon>Bacilli</taxon>
        <taxon>Bacillales</taxon>
        <taxon>Paenibacillaceae</taxon>
        <taxon>Paenibacillus</taxon>
    </lineage>
</organism>
<gene>
    <name evidence="2" type="ORF">PBAT_21615</name>
</gene>
<protein>
    <recommendedName>
        <fullName evidence="1">SLH domain-containing protein</fullName>
    </recommendedName>
</protein>